<keyword evidence="1" id="KW-1133">Transmembrane helix</keyword>
<proteinExistence type="predicted"/>
<dbReference type="InterPro" id="IPR036938">
    <property type="entry name" value="PAP2/HPO_sf"/>
</dbReference>
<evidence type="ECO:0000313" key="4">
    <source>
        <dbReference type="Proteomes" id="UP000509513"/>
    </source>
</evidence>
<dbReference type="CDD" id="cd03396">
    <property type="entry name" value="PAP2_like_6"/>
    <property type="match status" value="1"/>
</dbReference>
<reference evidence="3 4" key="1">
    <citation type="submission" date="2020-05" db="EMBL/GenBank/DDBJ databases">
        <title>Complete genome sequencing of Campylobacter and Arcobacter type strains.</title>
        <authorList>
            <person name="Miller W.G."/>
            <person name="Yee E."/>
        </authorList>
    </citation>
    <scope>NUCLEOTIDE SEQUENCE [LARGE SCALE GENOMIC DNA]</scope>
    <source>
        <strain evidence="3 4">LMG 21996</strain>
    </source>
</reference>
<protein>
    <submittedName>
        <fullName evidence="3">Phosphoesterase</fullName>
    </submittedName>
</protein>
<feature type="domain" description="Phosphatidic acid phosphatase type 2/haloperoxidase" evidence="2">
    <location>
        <begin position="95"/>
        <end position="225"/>
    </location>
</feature>
<dbReference type="InterPro" id="IPR000326">
    <property type="entry name" value="PAP2/HPO"/>
</dbReference>
<evidence type="ECO:0000313" key="3">
    <source>
        <dbReference type="EMBL" id="QKJ28188.1"/>
    </source>
</evidence>
<dbReference type="Proteomes" id="UP000509513">
    <property type="component" value="Chromosome"/>
</dbReference>
<dbReference type="KEGG" id="acib:ACBT_2308"/>
<feature type="transmembrane region" description="Helical" evidence="1">
    <location>
        <begin position="65"/>
        <end position="82"/>
    </location>
</feature>
<dbReference type="EMBL" id="CP054051">
    <property type="protein sequence ID" value="QKJ28188.1"/>
    <property type="molecule type" value="Genomic_DNA"/>
</dbReference>
<keyword evidence="1" id="KW-0812">Transmembrane</keyword>
<dbReference type="Pfam" id="PF01569">
    <property type="entry name" value="PAP2"/>
    <property type="match status" value="1"/>
</dbReference>
<evidence type="ECO:0000259" key="2">
    <source>
        <dbReference type="Pfam" id="PF01569"/>
    </source>
</evidence>
<dbReference type="AlphaFoldDB" id="A0A7L5JTH3"/>
<feature type="transmembrane region" description="Helical" evidence="1">
    <location>
        <begin position="152"/>
        <end position="170"/>
    </location>
</feature>
<organism evidence="3 4">
    <name type="scientific">Aliarcobacter cibarius</name>
    <dbReference type="NCBI Taxonomy" id="255507"/>
    <lineage>
        <taxon>Bacteria</taxon>
        <taxon>Pseudomonadati</taxon>
        <taxon>Campylobacterota</taxon>
        <taxon>Epsilonproteobacteria</taxon>
        <taxon>Campylobacterales</taxon>
        <taxon>Arcobacteraceae</taxon>
        <taxon>Aliarcobacter</taxon>
    </lineage>
</organism>
<feature type="transmembrane region" description="Helical" evidence="1">
    <location>
        <begin position="202"/>
        <end position="223"/>
    </location>
</feature>
<evidence type="ECO:0000256" key="1">
    <source>
        <dbReference type="SAM" id="Phobius"/>
    </source>
</evidence>
<gene>
    <name evidence="3" type="ORF">ACBT_2308</name>
</gene>
<dbReference type="Gene3D" id="1.20.144.10">
    <property type="entry name" value="Phosphatidic acid phosphatase type 2/haloperoxidase"/>
    <property type="match status" value="1"/>
</dbReference>
<name>A0A7L5JTH3_9BACT</name>
<keyword evidence="1" id="KW-0472">Membrane</keyword>
<sequence>MNLESSTKQIIYTALLLCAVILLFQFTDFDVKFQSLFYDFETKSWFINRKDAILKFFFYDGFKKLFIIFSNIILVLAILSFIKRFKLLHSYKKGLVILSLSTILVPSLASLKSITNVPCPNEIVDFGGKSIDVRILESFPKDYVQEKKFRCWPAGHATMGFSLMALYFFFKNPRNQKIALTFAITVGVLTGGYKILIGDHFLSHTLVTMLLAWLIILIINKFVNKLSIFKT</sequence>
<dbReference type="SUPFAM" id="SSF48317">
    <property type="entry name" value="Acid phosphatase/Vanadium-dependent haloperoxidase"/>
    <property type="match status" value="1"/>
</dbReference>
<feature type="transmembrane region" description="Helical" evidence="1">
    <location>
        <begin position="177"/>
        <end position="196"/>
    </location>
</feature>
<feature type="transmembrane region" description="Helical" evidence="1">
    <location>
        <begin position="9"/>
        <end position="27"/>
    </location>
</feature>
<accession>A0A7L5JTH3</accession>
<feature type="transmembrane region" description="Helical" evidence="1">
    <location>
        <begin position="94"/>
        <end position="111"/>
    </location>
</feature>
<dbReference type="RefSeq" id="WP_024774281.1">
    <property type="nucleotide sequence ID" value="NZ_CP054051.1"/>
</dbReference>